<dbReference type="Gene3D" id="6.10.140.1020">
    <property type="match status" value="1"/>
</dbReference>
<sequence length="114" mass="13250">MDKKKTRLGLSKQDRDNMRLYGERKKWEQRLHAIHLANKYNKSDTEKEILSKISQWRSHAQEAATALLPCYRDLHDSYPSDSSEKMDDMTSMLTIMGIDPAFIGYSAHLGDFIE</sequence>
<reference evidence="1" key="1">
    <citation type="submission" date="2016-04" db="EMBL/GenBank/DDBJ databases">
        <authorList>
            <person name="Evans L.H."/>
            <person name="Alamgir A."/>
            <person name="Owens N."/>
            <person name="Weber N.D."/>
            <person name="Virtaneva K."/>
            <person name="Barbian K."/>
            <person name="Babar A."/>
            <person name="Rosenke K."/>
        </authorList>
    </citation>
    <scope>NUCLEOTIDE SEQUENCE [LARGE SCALE GENOMIC DNA]</scope>
    <source>
        <strain evidence="1">CBS 101.48</strain>
    </source>
</reference>
<proteinExistence type="predicted"/>
<protein>
    <submittedName>
        <fullName evidence="1">Uncharacterized protein</fullName>
    </submittedName>
</protein>
<evidence type="ECO:0000313" key="1">
    <source>
        <dbReference type="EMBL" id="SAM09012.1"/>
    </source>
</evidence>
<name>A0A168SVJ9_ABSGL</name>
<dbReference type="AlphaFoldDB" id="A0A168SVJ9"/>
<dbReference type="InParanoid" id="A0A168SVJ9"/>
<keyword evidence="2" id="KW-1185">Reference proteome</keyword>
<gene>
    <name evidence="1" type="primary">ABSGL_14686.1 scaffold 14966</name>
</gene>
<dbReference type="Proteomes" id="UP000078561">
    <property type="component" value="Unassembled WGS sequence"/>
</dbReference>
<accession>A0A168SVJ9</accession>
<evidence type="ECO:0000313" key="2">
    <source>
        <dbReference type="Proteomes" id="UP000078561"/>
    </source>
</evidence>
<dbReference type="EMBL" id="LT554985">
    <property type="protein sequence ID" value="SAM09012.1"/>
    <property type="molecule type" value="Genomic_DNA"/>
</dbReference>
<organism evidence="1">
    <name type="scientific">Absidia glauca</name>
    <name type="common">Pin mould</name>
    <dbReference type="NCBI Taxonomy" id="4829"/>
    <lineage>
        <taxon>Eukaryota</taxon>
        <taxon>Fungi</taxon>
        <taxon>Fungi incertae sedis</taxon>
        <taxon>Mucoromycota</taxon>
        <taxon>Mucoromycotina</taxon>
        <taxon>Mucoromycetes</taxon>
        <taxon>Mucorales</taxon>
        <taxon>Cunninghamellaceae</taxon>
        <taxon>Absidia</taxon>
    </lineage>
</organism>